<protein>
    <submittedName>
        <fullName evidence="1">Uncharacterized protein</fullName>
    </submittedName>
</protein>
<accession>A0A2P2IHY6</accession>
<proteinExistence type="predicted"/>
<dbReference type="EMBL" id="GGEC01000363">
    <property type="protein sequence ID" value="MBW80846.1"/>
    <property type="molecule type" value="Transcribed_RNA"/>
</dbReference>
<sequence length="83" mass="9309">MLVGRIPLGFWCVKGATVRVNWIFQGILLGSIHSWLSEPIIVALLDKLINPLFVGAEEEDTLLKQLRAFSLYQLFPGQISLVD</sequence>
<reference evidence="1" key="1">
    <citation type="submission" date="2018-02" db="EMBL/GenBank/DDBJ databases">
        <title>Rhizophora mucronata_Transcriptome.</title>
        <authorList>
            <person name="Meera S.P."/>
            <person name="Sreeshan A."/>
            <person name="Augustine A."/>
        </authorList>
    </citation>
    <scope>NUCLEOTIDE SEQUENCE</scope>
    <source>
        <tissue evidence="1">Leaf</tissue>
    </source>
</reference>
<dbReference type="AlphaFoldDB" id="A0A2P2IHY6"/>
<evidence type="ECO:0000313" key="1">
    <source>
        <dbReference type="EMBL" id="MBW80846.1"/>
    </source>
</evidence>
<organism evidence="1">
    <name type="scientific">Rhizophora mucronata</name>
    <name type="common">Asiatic mangrove</name>
    <dbReference type="NCBI Taxonomy" id="61149"/>
    <lineage>
        <taxon>Eukaryota</taxon>
        <taxon>Viridiplantae</taxon>
        <taxon>Streptophyta</taxon>
        <taxon>Embryophyta</taxon>
        <taxon>Tracheophyta</taxon>
        <taxon>Spermatophyta</taxon>
        <taxon>Magnoliopsida</taxon>
        <taxon>eudicotyledons</taxon>
        <taxon>Gunneridae</taxon>
        <taxon>Pentapetalae</taxon>
        <taxon>rosids</taxon>
        <taxon>fabids</taxon>
        <taxon>Malpighiales</taxon>
        <taxon>Rhizophoraceae</taxon>
        <taxon>Rhizophora</taxon>
    </lineage>
</organism>
<name>A0A2P2IHY6_RHIMU</name>